<proteinExistence type="predicted"/>
<feature type="compositionally biased region" description="Polar residues" evidence="1">
    <location>
        <begin position="100"/>
        <end position="112"/>
    </location>
</feature>
<feature type="region of interest" description="Disordered" evidence="1">
    <location>
        <begin position="376"/>
        <end position="407"/>
    </location>
</feature>
<organism evidence="2">
    <name type="scientific">viral metagenome</name>
    <dbReference type="NCBI Taxonomy" id="1070528"/>
    <lineage>
        <taxon>unclassified sequences</taxon>
        <taxon>metagenomes</taxon>
        <taxon>organismal metagenomes</taxon>
    </lineage>
</organism>
<feature type="region of interest" description="Disordered" evidence="1">
    <location>
        <begin position="100"/>
        <end position="127"/>
    </location>
</feature>
<protein>
    <submittedName>
        <fullName evidence="2">Uncharacterized protein</fullName>
    </submittedName>
</protein>
<evidence type="ECO:0000256" key="1">
    <source>
        <dbReference type="SAM" id="MobiDB-lite"/>
    </source>
</evidence>
<feature type="compositionally biased region" description="Polar residues" evidence="1">
    <location>
        <begin position="565"/>
        <end position="574"/>
    </location>
</feature>
<evidence type="ECO:0000313" key="2">
    <source>
        <dbReference type="EMBL" id="QHT33701.1"/>
    </source>
</evidence>
<sequence length="631" mass="69838">MEVIIPILAATGLFFAAKDKSGNNNDIKNSQMLKKEAFVNMGAGRVNPQNYLPNTQIPNTNYPVIDNSTKGNINKYPSGTAVTDKYYSASVDKRVLQHNDQFGNPYYNNGDNHNGDKSDSDNNVSSLTGGKINVSNFEHNNMVPFFGAKIRGRTTDADTHESILDSYSGSGSQKICKEERAPLFAPQANIQYPNGTPNFTSFFQSRVNPGTQMANVKPWEEVRVAPGLNKGFTSCGSNGFNSGMEARDLWVDRNVDELRTTTNPKITYSLENHEGPSYEWNVQQPPNADTYGNVEKFLPDKFYLNTPDRWLTTTGLEKAQTGRPEELLKDQSRICTTTGYFGADSNTSGTTQYAQENFEPSKKAIIEGKPIINAHGVGKHEPTKFDHGRGITRLHSTNRSNTKPTPFLGTSIGNAMKAVVAPLLEVVRPSRKENVVGSIRPYGNMQNRVSAGVVYNPADRMPTTIKETTESLLDFNHLNVTPQTEGTGYLVTEQQDVYTQRETTEPEYFGSSGGATNQGFRSNMAARNQHNNINKPSKEYTPSGNMSMFNNNENINIKRPDKNNKNCPWNTGSSAGSGLGGMPPSTKQFGQLSKMPQNYQESINCERIQPDILDAFKKNPYTQSLHSYAFP</sequence>
<feature type="compositionally biased region" description="Basic and acidic residues" evidence="1">
    <location>
        <begin position="378"/>
        <end position="389"/>
    </location>
</feature>
<reference evidence="2" key="1">
    <citation type="journal article" date="2020" name="Nature">
        <title>Giant virus diversity and host interactions through global metagenomics.</title>
        <authorList>
            <person name="Schulz F."/>
            <person name="Roux S."/>
            <person name="Paez-Espino D."/>
            <person name="Jungbluth S."/>
            <person name="Walsh D.A."/>
            <person name="Denef V.J."/>
            <person name="McMahon K.D."/>
            <person name="Konstantinidis K.T."/>
            <person name="Eloe-Fadrosh E.A."/>
            <person name="Kyrpides N.C."/>
            <person name="Woyke T."/>
        </authorList>
    </citation>
    <scope>NUCLEOTIDE SEQUENCE</scope>
    <source>
        <strain evidence="2">GVMAG-M-3300009161-36</strain>
    </source>
</reference>
<dbReference type="EMBL" id="MN738973">
    <property type="protein sequence ID" value="QHT33701.1"/>
    <property type="molecule type" value="Genomic_DNA"/>
</dbReference>
<feature type="compositionally biased region" description="Polar residues" evidence="1">
    <location>
        <begin position="394"/>
        <end position="404"/>
    </location>
</feature>
<name>A0A6C0EYC7_9ZZZZ</name>
<accession>A0A6C0EYC7</accession>
<feature type="region of interest" description="Disordered" evidence="1">
    <location>
        <begin position="558"/>
        <end position="591"/>
    </location>
</feature>
<dbReference type="AlphaFoldDB" id="A0A6C0EYC7"/>